<comment type="caution">
    <text evidence="1">The sequence shown here is derived from an EMBL/GenBank/DDBJ whole genome shotgun (WGS) entry which is preliminary data.</text>
</comment>
<dbReference type="AlphaFoldDB" id="A0A814YFY5"/>
<evidence type="ECO:0000313" key="2">
    <source>
        <dbReference type="Proteomes" id="UP000663864"/>
    </source>
</evidence>
<dbReference type="Gene3D" id="3.40.50.300">
    <property type="entry name" value="P-loop containing nucleotide triphosphate hydrolases"/>
    <property type="match status" value="1"/>
</dbReference>
<organism evidence="1 2">
    <name type="scientific">Rotaria sordida</name>
    <dbReference type="NCBI Taxonomy" id="392033"/>
    <lineage>
        <taxon>Eukaryota</taxon>
        <taxon>Metazoa</taxon>
        <taxon>Spiralia</taxon>
        <taxon>Gnathifera</taxon>
        <taxon>Rotifera</taxon>
        <taxon>Eurotatoria</taxon>
        <taxon>Bdelloidea</taxon>
        <taxon>Philodinida</taxon>
        <taxon>Philodinidae</taxon>
        <taxon>Rotaria</taxon>
    </lineage>
</organism>
<reference evidence="1" key="1">
    <citation type="submission" date="2021-02" db="EMBL/GenBank/DDBJ databases">
        <authorList>
            <person name="Nowell W R."/>
        </authorList>
    </citation>
    <scope>NUCLEOTIDE SEQUENCE</scope>
</reference>
<protein>
    <submittedName>
        <fullName evidence="1">Uncharacterized protein</fullName>
    </submittedName>
</protein>
<evidence type="ECO:0000313" key="1">
    <source>
        <dbReference type="EMBL" id="CAF1228955.1"/>
    </source>
</evidence>
<proteinExistence type="predicted"/>
<dbReference type="InterPro" id="IPR027417">
    <property type="entry name" value="P-loop_NTPase"/>
</dbReference>
<dbReference type="EMBL" id="CAJNOT010001636">
    <property type="protein sequence ID" value="CAF1228955.1"/>
    <property type="molecule type" value="Genomic_DNA"/>
</dbReference>
<dbReference type="Proteomes" id="UP000663864">
    <property type="component" value="Unassembled WGS sequence"/>
</dbReference>
<gene>
    <name evidence="1" type="ORF">ZHD862_LOCUS24267</name>
</gene>
<name>A0A814YFY5_9BILA</name>
<accession>A0A814YFY5</accession>
<sequence length="123" mass="14515">MEKPQILDDAVLEMNASNDRSIDIVRIKIKIFAKSKVSSPTEQHKIIILDETDRRLIVFNQTVFRFGHVNSENIFKICDEPYPIIIYQMSEFTQLEFIRAYKYKSVFQKIGLIYRHVSQDVES</sequence>